<keyword evidence="1" id="KW-0472">Membrane</keyword>
<dbReference type="EMBL" id="CP061035">
    <property type="protein sequence ID" value="QQV78227.1"/>
    <property type="molecule type" value="Genomic_DNA"/>
</dbReference>
<keyword evidence="3" id="KW-1185">Reference proteome</keyword>
<dbReference type="KEGG" id="sari:H5J25_05940"/>
<dbReference type="RefSeq" id="WP_202095158.1">
    <property type="nucleotide sequence ID" value="NZ_CP061035.1"/>
</dbReference>
<dbReference type="Proteomes" id="UP000595894">
    <property type="component" value="Chromosome"/>
</dbReference>
<proteinExistence type="predicted"/>
<evidence type="ECO:0000313" key="2">
    <source>
        <dbReference type="EMBL" id="QQV78227.1"/>
    </source>
</evidence>
<keyword evidence="1" id="KW-0812">Transmembrane</keyword>
<dbReference type="AlphaFoldDB" id="A0A974NWL5"/>
<evidence type="ECO:0000313" key="3">
    <source>
        <dbReference type="Proteomes" id="UP000595894"/>
    </source>
</evidence>
<feature type="transmembrane region" description="Helical" evidence="1">
    <location>
        <begin position="42"/>
        <end position="59"/>
    </location>
</feature>
<reference evidence="3" key="1">
    <citation type="submission" date="2020-09" db="EMBL/GenBank/DDBJ databases">
        <title>Sphingomonas sp., a new species isolated from pork steak.</title>
        <authorList>
            <person name="Heidler von Heilborn D."/>
        </authorList>
    </citation>
    <scope>NUCLEOTIDE SEQUENCE [LARGE SCALE GENOMIC DNA]</scope>
</reference>
<protein>
    <submittedName>
        <fullName evidence="2">Uncharacterized protein</fullName>
    </submittedName>
</protein>
<accession>A0A974NWL5</accession>
<gene>
    <name evidence="2" type="ORF">H5J25_05940</name>
</gene>
<organism evidence="2 3">
    <name type="scientific">Sphingomonas aliaeris</name>
    <dbReference type="NCBI Taxonomy" id="2759526"/>
    <lineage>
        <taxon>Bacteria</taxon>
        <taxon>Pseudomonadati</taxon>
        <taxon>Pseudomonadota</taxon>
        <taxon>Alphaproteobacteria</taxon>
        <taxon>Sphingomonadales</taxon>
        <taxon>Sphingomonadaceae</taxon>
        <taxon>Sphingomonas</taxon>
    </lineage>
</organism>
<name>A0A974NWL5_9SPHN</name>
<sequence>MNTQTLTGIGAAAPAVAMLGMFACIAGGIYLIATKRDRKKGVLLLVMSLVLLGNVLVWML</sequence>
<feature type="transmembrane region" description="Helical" evidence="1">
    <location>
        <begin position="12"/>
        <end position="33"/>
    </location>
</feature>
<evidence type="ECO:0000256" key="1">
    <source>
        <dbReference type="SAM" id="Phobius"/>
    </source>
</evidence>
<keyword evidence="1" id="KW-1133">Transmembrane helix</keyword>